<keyword evidence="6" id="KW-1185">Reference proteome</keyword>
<dbReference type="EMBL" id="CP011125">
    <property type="protein sequence ID" value="AKF08280.1"/>
    <property type="molecule type" value="Genomic_DNA"/>
</dbReference>
<dbReference type="KEGG" id="samy:DB32_005429"/>
<keyword evidence="2" id="KW-1133">Transmembrane helix</keyword>
<feature type="domain" description="GYF" evidence="4">
    <location>
        <begin position="147"/>
        <end position="196"/>
    </location>
</feature>
<evidence type="ECO:0000259" key="3">
    <source>
        <dbReference type="Pfam" id="PF13717"/>
    </source>
</evidence>
<sequence>MKFLCPNCKAKYQIADEKVAGRTLKMDCRRCGNSIVLRADQAIDETSSPDAKASASVAPTPAASAGTSRPGAARPAPASTSRGGSGLLNPAGASRRTQRGGSHVGPAPTRPAAAPRSALGADFRRSVAAGPPSLTPEAPRTTALDQWHVAINDVPVGPMRREEISRKISTGAVTGDSLAWREGFDDWRPLKDIPELAALLRKSEARPPTMPPAKPPAPARPAAPSARPGGATASRPGTARPATASSTSSAATRSAPSTAAAARNSNVVPIGGRLGASAAPALDDEGFDDLEGEPTRVASSLDLADEAQLMAPSIAPAPATKAKSVPPPAAVELDEALPDPFPSAPVAAPKSTPVAPAVSVLATSAPAPVAQPRAERERRGLPVGAWMGIASALGFGVVMALIIAPRLLPAATPGPMVAVTTPPVATQPQQPREAPVEVPAQPAPEAAAPTPETPAAPAPEQPTETARAGHGRRGASAGSTPATTATPPATAPTKALDPAFARFADEGSSAGVAPIAPRPTAGERTGGGGGDGSGEGLEPAQVRAVVSREQRGLQSCWELAIRGMRDVPTTRMDVDITIGGSGTVTQATARGVGVGNLSDCIERNVRRWRFPSSGGSTQMSFPVVFQSTN</sequence>
<feature type="compositionally biased region" description="Low complexity" evidence="1">
    <location>
        <begin position="106"/>
        <end position="116"/>
    </location>
</feature>
<keyword evidence="2" id="KW-0472">Membrane</keyword>
<evidence type="ECO:0000256" key="2">
    <source>
        <dbReference type="SAM" id="Phobius"/>
    </source>
</evidence>
<dbReference type="AlphaFoldDB" id="A0A0F6W5Z0"/>
<dbReference type="NCBIfam" id="NF033768">
    <property type="entry name" value="myxo_SS_tail"/>
    <property type="match status" value="1"/>
</dbReference>
<dbReference type="OrthoDB" id="198456at2"/>
<feature type="transmembrane region" description="Helical" evidence="2">
    <location>
        <begin position="383"/>
        <end position="404"/>
    </location>
</feature>
<evidence type="ECO:0000313" key="6">
    <source>
        <dbReference type="Proteomes" id="UP000034883"/>
    </source>
</evidence>
<feature type="compositionally biased region" description="Low complexity" evidence="1">
    <location>
        <begin position="461"/>
        <end position="493"/>
    </location>
</feature>
<feature type="compositionally biased region" description="Low complexity" evidence="1">
    <location>
        <begin position="421"/>
        <end position="450"/>
    </location>
</feature>
<name>A0A0F6W5Z0_9BACT</name>
<feature type="compositionally biased region" description="Low complexity" evidence="1">
    <location>
        <begin position="51"/>
        <end position="82"/>
    </location>
</feature>
<keyword evidence="2" id="KW-0812">Transmembrane</keyword>
<feature type="compositionally biased region" description="Pro residues" evidence="1">
    <location>
        <begin position="208"/>
        <end position="221"/>
    </location>
</feature>
<protein>
    <submittedName>
        <fullName evidence="5">Fe-S oxidoreductase</fullName>
    </submittedName>
</protein>
<feature type="compositionally biased region" description="Gly residues" evidence="1">
    <location>
        <begin position="524"/>
        <end position="535"/>
    </location>
</feature>
<dbReference type="InterPro" id="IPR025640">
    <property type="entry name" value="GYF_2"/>
</dbReference>
<dbReference type="InterPro" id="IPR049806">
    <property type="entry name" value="MasK-like_C"/>
</dbReference>
<evidence type="ECO:0000313" key="5">
    <source>
        <dbReference type="EMBL" id="AKF08280.1"/>
    </source>
</evidence>
<reference evidence="5 6" key="1">
    <citation type="submission" date="2015-03" db="EMBL/GenBank/DDBJ databases">
        <title>Genome assembly of Sandaracinus amylolyticus DSM 53668.</title>
        <authorList>
            <person name="Sharma G."/>
            <person name="Subramanian S."/>
        </authorList>
    </citation>
    <scope>NUCLEOTIDE SEQUENCE [LARGE SCALE GENOMIC DNA]</scope>
    <source>
        <strain evidence="5 6">DSM 53668</strain>
    </source>
</reference>
<feature type="region of interest" description="Disordered" evidence="1">
    <location>
        <begin position="204"/>
        <end position="263"/>
    </location>
</feature>
<organism evidence="5 6">
    <name type="scientific">Sandaracinus amylolyticus</name>
    <dbReference type="NCBI Taxonomy" id="927083"/>
    <lineage>
        <taxon>Bacteria</taxon>
        <taxon>Pseudomonadati</taxon>
        <taxon>Myxococcota</taxon>
        <taxon>Polyangia</taxon>
        <taxon>Polyangiales</taxon>
        <taxon>Sandaracinaceae</taxon>
        <taxon>Sandaracinus</taxon>
    </lineage>
</organism>
<proteinExistence type="predicted"/>
<dbReference type="RefSeq" id="WP_053235441.1">
    <property type="nucleotide sequence ID" value="NZ_CP011125.1"/>
</dbReference>
<dbReference type="Proteomes" id="UP000034883">
    <property type="component" value="Chromosome"/>
</dbReference>
<accession>A0A0F6W5Z0</accession>
<dbReference type="NCBIfam" id="TIGR02098">
    <property type="entry name" value="MJ0042_CXXC"/>
    <property type="match status" value="1"/>
</dbReference>
<feature type="compositionally biased region" description="Low complexity" evidence="1">
    <location>
        <begin position="222"/>
        <end position="263"/>
    </location>
</feature>
<evidence type="ECO:0000256" key="1">
    <source>
        <dbReference type="SAM" id="MobiDB-lite"/>
    </source>
</evidence>
<dbReference type="STRING" id="927083.DB32_005429"/>
<feature type="region of interest" description="Disordered" evidence="1">
    <location>
        <begin position="507"/>
        <end position="537"/>
    </location>
</feature>
<feature type="region of interest" description="Disordered" evidence="1">
    <location>
        <begin position="421"/>
        <end position="493"/>
    </location>
</feature>
<gene>
    <name evidence="5" type="ORF">DB32_005429</name>
</gene>
<evidence type="ECO:0000259" key="4">
    <source>
        <dbReference type="Pfam" id="PF14237"/>
    </source>
</evidence>
<feature type="region of interest" description="Disordered" evidence="1">
    <location>
        <begin position="45"/>
        <end position="116"/>
    </location>
</feature>
<dbReference type="InterPro" id="IPR011723">
    <property type="entry name" value="Znf/thioredoxin_put"/>
</dbReference>
<dbReference type="Pfam" id="PF13717">
    <property type="entry name" value="Zn_ribbon_4"/>
    <property type="match status" value="1"/>
</dbReference>
<feature type="domain" description="Zinc finger/thioredoxin putative" evidence="3">
    <location>
        <begin position="1"/>
        <end position="35"/>
    </location>
</feature>
<dbReference type="Pfam" id="PF14237">
    <property type="entry name" value="GYF_2"/>
    <property type="match status" value="1"/>
</dbReference>
<feature type="compositionally biased region" description="Pro residues" evidence="1">
    <location>
        <begin position="451"/>
        <end position="460"/>
    </location>
</feature>